<gene>
    <name evidence="4" type="ORF">KIH39_21435</name>
</gene>
<evidence type="ECO:0000313" key="4">
    <source>
        <dbReference type="EMBL" id="QVL31383.1"/>
    </source>
</evidence>
<dbReference type="Gene3D" id="1.10.357.40">
    <property type="entry name" value="YbiA-like"/>
    <property type="match status" value="1"/>
</dbReference>
<dbReference type="KEGG" id="tsph:KIH39_21435"/>
<dbReference type="Proteomes" id="UP000676194">
    <property type="component" value="Chromosome"/>
</dbReference>
<sequence length="167" mass="19510">MAEQFTFFWKHRLSQWQHAPFVLGGITFTHAEQYMMYAKALLFSDREAAGRILAAETPREQQEIGRRVRGYDESVWVLFREGIVFTANYARFSQNEDQRELLFSTRGTTLVEASPHDRIWGIGLSADDPRARDRSQWLGLNLLGEVLMRVREALLWTFEFRRGIHAS</sequence>
<dbReference type="NCBIfam" id="TIGR02464">
    <property type="entry name" value="ribofla_fusion"/>
    <property type="match status" value="1"/>
</dbReference>
<dbReference type="EMBL" id="CP074694">
    <property type="protein sequence ID" value="QVL31383.1"/>
    <property type="molecule type" value="Genomic_DNA"/>
</dbReference>
<reference evidence="4" key="1">
    <citation type="submission" date="2021-05" db="EMBL/GenBank/DDBJ databases">
        <title>Complete genome sequence of the cellulolytic planctomycete Telmatocola sphagniphila SP2T and characterization of the first cellulase from planctomycetes.</title>
        <authorList>
            <person name="Rakitin A.L."/>
            <person name="Beletsky A.V."/>
            <person name="Naumoff D.G."/>
            <person name="Kulichevskaya I.S."/>
            <person name="Mardanov A.V."/>
            <person name="Ravin N.V."/>
            <person name="Dedysh S.N."/>
        </authorList>
    </citation>
    <scope>NUCLEOTIDE SEQUENCE</scope>
    <source>
        <strain evidence="4">SP2T</strain>
    </source>
</reference>
<accession>A0A8E6B6E4</accession>
<dbReference type="Pfam" id="PF08719">
    <property type="entry name" value="NADAR"/>
    <property type="match status" value="1"/>
</dbReference>
<keyword evidence="5" id="KW-1185">Reference proteome</keyword>
<dbReference type="InterPro" id="IPR037238">
    <property type="entry name" value="YbiA-like_sf"/>
</dbReference>
<evidence type="ECO:0000259" key="3">
    <source>
        <dbReference type="Pfam" id="PF08719"/>
    </source>
</evidence>
<dbReference type="InterPro" id="IPR012816">
    <property type="entry name" value="NADAR"/>
</dbReference>
<dbReference type="CDD" id="cd15457">
    <property type="entry name" value="NADAR"/>
    <property type="match status" value="1"/>
</dbReference>
<evidence type="ECO:0000256" key="2">
    <source>
        <dbReference type="ARBA" id="ARBA00000751"/>
    </source>
</evidence>
<comment type="catalytic activity">
    <reaction evidence="1">
        <text>5-amino-6-(5-phospho-D-ribosylamino)uracil + H2O = 5,6-diaminouracil + D-ribose 5-phosphate</text>
        <dbReference type="Rhea" id="RHEA:55020"/>
        <dbReference type="ChEBI" id="CHEBI:15377"/>
        <dbReference type="ChEBI" id="CHEBI:46252"/>
        <dbReference type="ChEBI" id="CHEBI:58453"/>
        <dbReference type="ChEBI" id="CHEBI:78346"/>
    </reaction>
</comment>
<protein>
    <submittedName>
        <fullName evidence="4">NADAR family protein</fullName>
    </submittedName>
</protein>
<dbReference type="RefSeq" id="WP_213495264.1">
    <property type="nucleotide sequence ID" value="NZ_CP074694.1"/>
</dbReference>
<comment type="catalytic activity">
    <reaction evidence="2">
        <text>2,5-diamino-6-hydroxy-4-(5-phosphoribosylamino)-pyrimidine + H2O = 2,5,6-triamino-4-hydroxypyrimidine + D-ribose 5-phosphate</text>
        <dbReference type="Rhea" id="RHEA:23436"/>
        <dbReference type="ChEBI" id="CHEBI:15377"/>
        <dbReference type="ChEBI" id="CHEBI:58614"/>
        <dbReference type="ChEBI" id="CHEBI:78346"/>
        <dbReference type="ChEBI" id="CHEBI:137796"/>
    </reaction>
</comment>
<feature type="domain" description="NADAR" evidence="3">
    <location>
        <begin position="8"/>
        <end position="154"/>
    </location>
</feature>
<organism evidence="4 5">
    <name type="scientific">Telmatocola sphagniphila</name>
    <dbReference type="NCBI Taxonomy" id="1123043"/>
    <lineage>
        <taxon>Bacteria</taxon>
        <taxon>Pseudomonadati</taxon>
        <taxon>Planctomycetota</taxon>
        <taxon>Planctomycetia</taxon>
        <taxon>Gemmatales</taxon>
        <taxon>Gemmataceae</taxon>
    </lineage>
</organism>
<evidence type="ECO:0000313" key="5">
    <source>
        <dbReference type="Proteomes" id="UP000676194"/>
    </source>
</evidence>
<evidence type="ECO:0000256" key="1">
    <source>
        <dbReference type="ARBA" id="ARBA00000022"/>
    </source>
</evidence>
<dbReference type="AlphaFoldDB" id="A0A8E6B6E4"/>
<name>A0A8E6B6E4_9BACT</name>
<dbReference type="SUPFAM" id="SSF143990">
    <property type="entry name" value="YbiA-like"/>
    <property type="match status" value="1"/>
</dbReference>
<proteinExistence type="predicted"/>